<protein>
    <recommendedName>
        <fullName evidence="6">Carrier domain-containing protein</fullName>
    </recommendedName>
</protein>
<dbReference type="InterPro" id="IPR023213">
    <property type="entry name" value="CAT-like_dom_sf"/>
</dbReference>
<dbReference type="InterPro" id="IPR045851">
    <property type="entry name" value="AMP-bd_C_sf"/>
</dbReference>
<dbReference type="Gene3D" id="3.30.300.30">
    <property type="match status" value="1"/>
</dbReference>
<keyword evidence="8" id="KW-1185">Reference proteome</keyword>
<evidence type="ECO:0000313" key="7">
    <source>
        <dbReference type="EMBL" id="OKP83967.1"/>
    </source>
</evidence>
<dbReference type="InterPro" id="IPR036736">
    <property type="entry name" value="ACP-like_sf"/>
</dbReference>
<evidence type="ECO:0000256" key="4">
    <source>
        <dbReference type="ARBA" id="ARBA00023194"/>
    </source>
</evidence>
<dbReference type="Gene3D" id="1.10.1200.10">
    <property type="entry name" value="ACP-like"/>
    <property type="match status" value="1"/>
</dbReference>
<dbReference type="Gene3D" id="3.30.559.10">
    <property type="entry name" value="Chloramphenicol acetyltransferase-like domain"/>
    <property type="match status" value="1"/>
</dbReference>
<dbReference type="CDD" id="cd17643">
    <property type="entry name" value="A_NRPS_Cytc1-like"/>
    <property type="match status" value="1"/>
</dbReference>
<dbReference type="SUPFAM" id="SSF47336">
    <property type="entry name" value="ACP-like"/>
    <property type="match status" value="1"/>
</dbReference>
<dbReference type="PROSITE" id="PS00455">
    <property type="entry name" value="AMP_BINDING"/>
    <property type="match status" value="1"/>
</dbReference>
<proteinExistence type="inferred from homology"/>
<dbReference type="InterPro" id="IPR020845">
    <property type="entry name" value="AMP-binding_CS"/>
</dbReference>
<dbReference type="PANTHER" id="PTHR45527:SF1">
    <property type="entry name" value="FATTY ACID SYNTHASE"/>
    <property type="match status" value="1"/>
</dbReference>
<reference evidence="7 8" key="1">
    <citation type="submission" date="2016-03" db="EMBL/GenBank/DDBJ databases">
        <authorList>
            <person name="Sant'Anna F.H."/>
            <person name="Ambrosini A."/>
            <person name="Souza R."/>
            <person name="Bach E."/>
            <person name="Fernandes G."/>
            <person name="Balsanelli E."/>
            <person name="Baura V.A."/>
            <person name="Souza E.M."/>
            <person name="Passaglia L."/>
        </authorList>
    </citation>
    <scope>NUCLEOTIDE SEQUENCE [LARGE SCALE GENOMIC DNA]</scope>
    <source>
        <strain evidence="7 8">P26E</strain>
    </source>
</reference>
<dbReference type="Pfam" id="PF13193">
    <property type="entry name" value="AMP-binding_C"/>
    <property type="match status" value="1"/>
</dbReference>
<accession>A0ABX3EMR4</accession>
<dbReference type="CDD" id="cd19543">
    <property type="entry name" value="DCL_NRPS"/>
    <property type="match status" value="1"/>
</dbReference>
<organism evidence="7 8">
    <name type="scientific">Paenibacillus helianthi</name>
    <dbReference type="NCBI Taxonomy" id="1349432"/>
    <lineage>
        <taxon>Bacteria</taxon>
        <taxon>Bacillati</taxon>
        <taxon>Bacillota</taxon>
        <taxon>Bacilli</taxon>
        <taxon>Bacillales</taxon>
        <taxon>Paenibacillaceae</taxon>
        <taxon>Paenibacillus</taxon>
    </lineage>
</organism>
<keyword evidence="3" id="KW-0677">Repeat</keyword>
<comment type="cofactor">
    <cofactor evidence="1">
        <name>pantetheine 4'-phosphate</name>
        <dbReference type="ChEBI" id="CHEBI:47942"/>
    </cofactor>
</comment>
<dbReference type="SUPFAM" id="SSF52777">
    <property type="entry name" value="CoA-dependent acyltransferases"/>
    <property type="match status" value="2"/>
</dbReference>
<dbReference type="NCBIfam" id="TIGR01733">
    <property type="entry name" value="AA-adenyl-dom"/>
    <property type="match status" value="1"/>
</dbReference>
<name>A0ABX3EMR4_9BACL</name>
<dbReference type="Gene3D" id="3.30.559.30">
    <property type="entry name" value="Nonribosomal peptide synthetase, condensation domain"/>
    <property type="match status" value="1"/>
</dbReference>
<feature type="domain" description="Carrier" evidence="6">
    <location>
        <begin position="977"/>
        <end position="1051"/>
    </location>
</feature>
<dbReference type="Gene3D" id="2.30.38.10">
    <property type="entry name" value="Luciferase, Domain 3"/>
    <property type="match status" value="1"/>
</dbReference>
<dbReference type="InterPro" id="IPR001242">
    <property type="entry name" value="Condensation_dom"/>
</dbReference>
<dbReference type="Proteomes" id="UP000186058">
    <property type="component" value="Unassembled WGS sequence"/>
</dbReference>
<keyword evidence="4" id="KW-0045">Antibiotic biosynthesis</keyword>
<dbReference type="Pfam" id="PF00550">
    <property type="entry name" value="PP-binding"/>
    <property type="match status" value="1"/>
</dbReference>
<dbReference type="SUPFAM" id="SSF56801">
    <property type="entry name" value="Acetyl-CoA synthetase-like"/>
    <property type="match status" value="1"/>
</dbReference>
<evidence type="ECO:0000313" key="8">
    <source>
        <dbReference type="Proteomes" id="UP000186058"/>
    </source>
</evidence>
<evidence type="ECO:0000256" key="5">
    <source>
        <dbReference type="ARBA" id="ARBA00023268"/>
    </source>
</evidence>
<dbReference type="InterPro" id="IPR025110">
    <property type="entry name" value="AMP-bd_C"/>
</dbReference>
<evidence type="ECO:0000259" key="6">
    <source>
        <dbReference type="PROSITE" id="PS50075"/>
    </source>
</evidence>
<dbReference type="InterPro" id="IPR009081">
    <property type="entry name" value="PP-bd_ACP"/>
</dbReference>
<dbReference type="InterPro" id="IPR010071">
    <property type="entry name" value="AA_adenyl_dom"/>
</dbReference>
<dbReference type="EMBL" id="LVWI01000057">
    <property type="protein sequence ID" value="OKP83967.1"/>
    <property type="molecule type" value="Genomic_DNA"/>
</dbReference>
<sequence length="1055" mass="120955">MNLFSKDNIKDVYHLSSMQEGMLFHSLYQKNEAYHEQIRFSVKGSFDVLILEKCFNLLIERHEVLRTIFSYKNTKNPLQIVLKKQKNLHIKYKNISHELENVRINMISDYIKEDKKNSFRLTKDVPMRVAVFEMGEEQFEVIWSFHHIVIDGWSLGILFGELLQIYESLNKGTRLQLETAQPYSRFIQWLEKQDKAKGSDYWQNYLKTIDVVTTLPGYKKTVGQERYEQEELCFALGEEQTRILQQLANKYQVTLNTMMQTIWGIVLQKYNRTNEVVFGAVVSGRPAVIPGIEKMVGLFINTIPVRISNSPTQQFTEVLKAVQYAASESDAYSSYPLYEIQNQCTLKQDLINHIMVFENYPMDDRLKDMGQTAGVGLELSNFNTFEQTNYDFNVILIPEKELAIKFSYNLNAFEPGSVERMKGHLQHVIKQIIANPNATIDEIEMVTAEEKEQLVYLFNQTKAGYPSHQTIHQLFEEQVQKTPENIAVAAEGRQLTYRQLNERSNQLARALRSHGVKPDVIVALMLDRSIEMIISILAVLKAGGTYLPIDPDYPAERVEYILEDSKASFLITTGEYVAATTFSGVTFNLSEELDVISEEEITNLEGINSPQDAAYIIYTSGTTGLPKGVIIEHRNVIRLVLNDEMEFDFNANDVWTMFHSYCFDVSVWEMYGALLYGGKLVIVPKFIAQSPEALTDLLLQEEVTVLNQTPTAFYALMQEGSNFIGNDLALRYIIFAGEALSPKKIYKVKIAYPHTKLINMYGITEVTVHTTYREVTMEDIESEKSNIGHPIPTTTMYILDEQQKLVPVGVIGELFVGGKGIARGYLNREELTRNRFIANPFKPEEKMYRSGDLARWLPDGTLEYMGRMDHQVKIRGYRIECGEIEAQLLKHDSVNEAVVMARESDDGSKYLCAYLVSETTIDVTELRRHLEKLVPSYMVPAYFIDVVRIPLTSNGKVDRKALPLPKEGWMRGNEYVAPQGALEEQLAEIWKKVLGIEQVGRTDDFFELGGHSIKAVQLELELEKNGFQVEEIIVYSYRTIKEMAFHFKNLNLKSE</sequence>
<comment type="caution">
    <text evidence="7">The sequence shown here is derived from an EMBL/GenBank/DDBJ whole genome shotgun (WGS) entry which is preliminary data.</text>
</comment>
<comment type="similarity">
    <text evidence="2">Belongs to the ATP-dependent AMP-binding enzyme family.</text>
</comment>
<dbReference type="Pfam" id="PF00668">
    <property type="entry name" value="Condensation"/>
    <property type="match status" value="1"/>
</dbReference>
<dbReference type="Gene3D" id="3.40.50.980">
    <property type="match status" value="2"/>
</dbReference>
<dbReference type="PROSITE" id="PS50075">
    <property type="entry name" value="CARRIER"/>
    <property type="match status" value="1"/>
</dbReference>
<dbReference type="PANTHER" id="PTHR45527">
    <property type="entry name" value="NONRIBOSOMAL PEPTIDE SYNTHETASE"/>
    <property type="match status" value="1"/>
</dbReference>
<dbReference type="RefSeq" id="WP_074108424.1">
    <property type="nucleotide sequence ID" value="NZ_LVWI01000057.1"/>
</dbReference>
<evidence type="ECO:0000256" key="1">
    <source>
        <dbReference type="ARBA" id="ARBA00001957"/>
    </source>
</evidence>
<keyword evidence="5" id="KW-0511">Multifunctional enzyme</keyword>
<evidence type="ECO:0000256" key="3">
    <source>
        <dbReference type="ARBA" id="ARBA00022737"/>
    </source>
</evidence>
<dbReference type="InterPro" id="IPR000873">
    <property type="entry name" value="AMP-dep_synth/lig_dom"/>
</dbReference>
<evidence type="ECO:0000256" key="2">
    <source>
        <dbReference type="ARBA" id="ARBA00006432"/>
    </source>
</evidence>
<dbReference type="Pfam" id="PF00501">
    <property type="entry name" value="AMP-binding"/>
    <property type="match status" value="1"/>
</dbReference>
<gene>
    <name evidence="7" type="ORF">A3844_21065</name>
</gene>